<evidence type="ECO:0000256" key="1">
    <source>
        <dbReference type="ARBA" id="ARBA00004117"/>
    </source>
</evidence>
<keyword evidence="8" id="KW-0282">Flagellum</keyword>
<dbReference type="Pfam" id="PF00460">
    <property type="entry name" value="Flg_bb_rod"/>
    <property type="match status" value="1"/>
</dbReference>
<dbReference type="PIRSF" id="PIRSF002889">
    <property type="entry name" value="Rod_FlgB"/>
    <property type="match status" value="1"/>
</dbReference>
<keyword evidence="8" id="KW-0969">Cilium</keyword>
<dbReference type="PANTHER" id="PTHR30435">
    <property type="entry name" value="FLAGELLAR PROTEIN"/>
    <property type="match status" value="1"/>
</dbReference>
<dbReference type="PANTHER" id="PTHR30435:SF12">
    <property type="entry name" value="FLAGELLAR BASAL BODY ROD PROTEIN FLGB"/>
    <property type="match status" value="1"/>
</dbReference>
<dbReference type="InterPro" id="IPR019776">
    <property type="entry name" value="Flagellar_basal_body_rod_CS"/>
</dbReference>
<evidence type="ECO:0000256" key="6">
    <source>
        <dbReference type="PIRNR" id="PIRNR002889"/>
    </source>
</evidence>
<proteinExistence type="inferred from homology"/>
<name>A0A831WEQ2_9GAMM</name>
<comment type="caution">
    <text evidence="8">The sequence shown here is derived from an EMBL/GenBank/DDBJ whole genome shotgun (WGS) entry which is preliminary data.</text>
</comment>
<dbReference type="InterPro" id="IPR006300">
    <property type="entry name" value="FlgB"/>
</dbReference>
<dbReference type="NCBIfam" id="TIGR01396">
    <property type="entry name" value="FlgB"/>
    <property type="match status" value="1"/>
</dbReference>
<gene>
    <name evidence="8" type="primary">flgB</name>
    <name evidence="8" type="ORF">ENJ12_02945</name>
</gene>
<protein>
    <recommendedName>
        <fullName evidence="3 6">Flagellar basal body rod protein FlgB</fullName>
    </recommendedName>
</protein>
<comment type="function">
    <text evidence="5 6">Structural component of flagellum, the bacterial motility apparatus. Part of the rod structure of flagellar basal body.</text>
</comment>
<comment type="subcellular location">
    <subcellularLocation>
        <location evidence="1 6">Bacterial flagellum basal body</location>
    </subcellularLocation>
</comment>
<dbReference type="EMBL" id="DRLF01000110">
    <property type="protein sequence ID" value="HEC05781.1"/>
    <property type="molecule type" value="Genomic_DNA"/>
</dbReference>
<reference evidence="8" key="1">
    <citation type="journal article" date="2020" name="mSystems">
        <title>Genome- and Community-Level Interaction Insights into Carbon Utilization and Element Cycling Functions of Hydrothermarchaeota in Hydrothermal Sediment.</title>
        <authorList>
            <person name="Zhou Z."/>
            <person name="Liu Y."/>
            <person name="Xu W."/>
            <person name="Pan J."/>
            <person name="Luo Z.H."/>
            <person name="Li M."/>
        </authorList>
    </citation>
    <scope>NUCLEOTIDE SEQUENCE [LARGE SCALE GENOMIC DNA]</scope>
    <source>
        <strain evidence="8">HyVt-458</strain>
    </source>
</reference>
<sequence>MPISFDFALGIHAKALDVRARRTELLASNIANSDTPDYKARDIDFQAALSQADGHLSAGLARSNARHLSLSNDADNFNLLYRVPNHASLDGNTVDGQLEKSAFADNALRYQASLTFLDQKFKGLIGALKGE</sequence>
<dbReference type="InterPro" id="IPR001444">
    <property type="entry name" value="Flag_bb_rod_N"/>
</dbReference>
<accession>A0A831WEQ2</accession>
<comment type="subunit">
    <text evidence="6">The basal body constitutes a major portion of the flagellar organelle and consists of a number of rings mounted on a central rod.</text>
</comment>
<keyword evidence="4 6" id="KW-0975">Bacterial flagellum</keyword>
<dbReference type="GO" id="GO:0071978">
    <property type="term" value="P:bacterial-type flagellum-dependent swarming motility"/>
    <property type="evidence" value="ECO:0007669"/>
    <property type="project" value="TreeGrafter"/>
</dbReference>
<feature type="domain" description="Flagellar basal body rod protein N-terminal" evidence="7">
    <location>
        <begin position="11"/>
        <end position="39"/>
    </location>
</feature>
<dbReference type="PROSITE" id="PS00588">
    <property type="entry name" value="FLAGELLA_BB_ROD"/>
    <property type="match status" value="1"/>
</dbReference>
<keyword evidence="8" id="KW-0966">Cell projection</keyword>
<evidence type="ECO:0000256" key="3">
    <source>
        <dbReference type="ARBA" id="ARBA00014376"/>
    </source>
</evidence>
<evidence type="ECO:0000256" key="4">
    <source>
        <dbReference type="ARBA" id="ARBA00023143"/>
    </source>
</evidence>
<evidence type="ECO:0000259" key="7">
    <source>
        <dbReference type="Pfam" id="PF00460"/>
    </source>
</evidence>
<organism evidence="8">
    <name type="scientific">Thiolapillus brandeum</name>
    <dbReference type="NCBI Taxonomy" id="1076588"/>
    <lineage>
        <taxon>Bacteria</taxon>
        <taxon>Pseudomonadati</taxon>
        <taxon>Pseudomonadota</taxon>
        <taxon>Gammaproteobacteria</taxon>
        <taxon>Chromatiales</taxon>
        <taxon>Sedimenticolaceae</taxon>
        <taxon>Thiolapillus</taxon>
    </lineage>
</organism>
<evidence type="ECO:0000256" key="2">
    <source>
        <dbReference type="ARBA" id="ARBA00009677"/>
    </source>
</evidence>
<dbReference type="GO" id="GO:0030694">
    <property type="term" value="C:bacterial-type flagellum basal body, rod"/>
    <property type="evidence" value="ECO:0007669"/>
    <property type="project" value="InterPro"/>
</dbReference>
<evidence type="ECO:0000256" key="5">
    <source>
        <dbReference type="ARBA" id="ARBA00024934"/>
    </source>
</evidence>
<comment type="similarity">
    <text evidence="2 6">Belongs to the flagella basal body rod proteins family.</text>
</comment>
<dbReference type="Proteomes" id="UP000886339">
    <property type="component" value="Unassembled WGS sequence"/>
</dbReference>
<dbReference type="AlphaFoldDB" id="A0A831WEQ2"/>
<evidence type="ECO:0000313" key="8">
    <source>
        <dbReference type="EMBL" id="HEC05781.1"/>
    </source>
</evidence>